<evidence type="ECO:0000313" key="3">
    <source>
        <dbReference type="Proteomes" id="UP000694425"/>
    </source>
</evidence>
<evidence type="ECO:0000259" key="1">
    <source>
        <dbReference type="Pfam" id="PF14687"/>
    </source>
</evidence>
<feature type="domain" description="DUF4460" evidence="1">
    <location>
        <begin position="24"/>
        <end position="55"/>
    </location>
</feature>
<dbReference type="Proteomes" id="UP000694425">
    <property type="component" value="Unplaced"/>
</dbReference>
<organism evidence="2 3">
    <name type="scientific">Neovison vison</name>
    <name type="common">American mink</name>
    <name type="synonym">Mustela vison</name>
    <dbReference type="NCBI Taxonomy" id="452646"/>
    <lineage>
        <taxon>Eukaryota</taxon>
        <taxon>Metazoa</taxon>
        <taxon>Chordata</taxon>
        <taxon>Craniata</taxon>
        <taxon>Vertebrata</taxon>
        <taxon>Euteleostomi</taxon>
        <taxon>Mammalia</taxon>
        <taxon>Eutheria</taxon>
        <taxon>Laurasiatheria</taxon>
        <taxon>Carnivora</taxon>
        <taxon>Caniformia</taxon>
        <taxon>Musteloidea</taxon>
        <taxon>Mustelidae</taxon>
        <taxon>Mustelinae</taxon>
        <taxon>Neogale</taxon>
    </lineage>
</organism>
<name>A0A8C7EKH6_NEOVI</name>
<dbReference type="Ensembl" id="ENSNVIT00000005495.1">
    <property type="protein sequence ID" value="ENSNVIP00000004655.1"/>
    <property type="gene ID" value="ENSNVIG00000003738.1"/>
</dbReference>
<proteinExistence type="predicted"/>
<dbReference type="PANTHER" id="PTHR31596">
    <property type="entry name" value="T-CELL ACTIVATION INHIBITOR, MITOCHONDRIAL"/>
    <property type="match status" value="1"/>
</dbReference>
<dbReference type="Pfam" id="PF14687">
    <property type="entry name" value="DUF4460"/>
    <property type="match status" value="1"/>
</dbReference>
<accession>A0A8C7EKH6</accession>
<sequence length="71" mass="8357">MFCHLRPVRRLCLEKIFPHWFLSSRTLSGAEAVNALRPFYFAVHPDFFGQHPRERDGTRKVFQCPSGFPFC</sequence>
<dbReference type="InterPro" id="IPR028031">
    <property type="entry name" value="DUF4460"/>
</dbReference>
<protein>
    <recommendedName>
        <fullName evidence="1">DUF4460 domain-containing protein</fullName>
    </recommendedName>
</protein>
<dbReference type="GO" id="GO:0005739">
    <property type="term" value="C:mitochondrion"/>
    <property type="evidence" value="ECO:0007669"/>
    <property type="project" value="TreeGrafter"/>
</dbReference>
<reference evidence="2" key="2">
    <citation type="submission" date="2025-09" db="UniProtKB">
        <authorList>
            <consortium name="Ensembl"/>
        </authorList>
    </citation>
    <scope>IDENTIFICATION</scope>
</reference>
<evidence type="ECO:0000313" key="2">
    <source>
        <dbReference type="Ensembl" id="ENSNVIP00000004655.1"/>
    </source>
</evidence>
<dbReference type="PANTHER" id="PTHR31596:SF1">
    <property type="entry name" value="T-CELL ACTIVATION INHIBITOR, MITOCHONDRIAL"/>
    <property type="match status" value="1"/>
</dbReference>
<dbReference type="AlphaFoldDB" id="A0A8C7EKH6"/>
<reference evidence="2" key="1">
    <citation type="submission" date="2025-08" db="UniProtKB">
        <authorList>
            <consortium name="Ensembl"/>
        </authorList>
    </citation>
    <scope>IDENTIFICATION</scope>
</reference>
<keyword evidence="3" id="KW-1185">Reference proteome</keyword>
<dbReference type="InterPro" id="IPR027986">
    <property type="entry name" value="TCAIM"/>
</dbReference>